<proteinExistence type="predicted"/>
<feature type="compositionally biased region" description="Low complexity" evidence="1">
    <location>
        <begin position="207"/>
        <end position="216"/>
    </location>
</feature>
<feature type="compositionally biased region" description="Pro residues" evidence="1">
    <location>
        <begin position="48"/>
        <end position="57"/>
    </location>
</feature>
<dbReference type="EMBL" id="GDJX01017905">
    <property type="protein sequence ID" value="JAT50031.1"/>
    <property type="molecule type" value="Transcribed_RNA"/>
</dbReference>
<reference evidence="2" key="1">
    <citation type="submission" date="2015-07" db="EMBL/GenBank/DDBJ databases">
        <title>Transcriptome Assembly of Anthurium amnicola.</title>
        <authorList>
            <person name="Suzuki J."/>
        </authorList>
    </citation>
    <scope>NUCLEOTIDE SEQUENCE</scope>
</reference>
<feature type="region of interest" description="Disordered" evidence="1">
    <location>
        <begin position="1"/>
        <end position="73"/>
    </location>
</feature>
<feature type="compositionally biased region" description="Basic and acidic residues" evidence="1">
    <location>
        <begin position="683"/>
        <end position="704"/>
    </location>
</feature>
<name>A0A1D1Y5W3_9ARAE</name>
<feature type="compositionally biased region" description="Polar residues" evidence="1">
    <location>
        <begin position="63"/>
        <end position="73"/>
    </location>
</feature>
<organism evidence="2">
    <name type="scientific">Anthurium amnicola</name>
    <dbReference type="NCBI Taxonomy" id="1678845"/>
    <lineage>
        <taxon>Eukaryota</taxon>
        <taxon>Viridiplantae</taxon>
        <taxon>Streptophyta</taxon>
        <taxon>Embryophyta</taxon>
        <taxon>Tracheophyta</taxon>
        <taxon>Spermatophyta</taxon>
        <taxon>Magnoliopsida</taxon>
        <taxon>Liliopsida</taxon>
        <taxon>Araceae</taxon>
        <taxon>Pothoideae</taxon>
        <taxon>Potheae</taxon>
        <taxon>Anthurium</taxon>
    </lineage>
</organism>
<feature type="region of interest" description="Disordered" evidence="1">
    <location>
        <begin position="194"/>
        <end position="227"/>
    </location>
</feature>
<gene>
    <name evidence="2" type="ORF">g.109704</name>
</gene>
<feature type="region of interest" description="Disordered" evidence="1">
    <location>
        <begin position="590"/>
        <end position="955"/>
    </location>
</feature>
<feature type="region of interest" description="Disordered" evidence="1">
    <location>
        <begin position="465"/>
        <end position="485"/>
    </location>
</feature>
<feature type="compositionally biased region" description="Polar residues" evidence="1">
    <location>
        <begin position="897"/>
        <end position="906"/>
    </location>
</feature>
<feature type="compositionally biased region" description="Basic residues" evidence="1">
    <location>
        <begin position="907"/>
        <end position="955"/>
    </location>
</feature>
<feature type="compositionally biased region" description="Basic and acidic residues" evidence="1">
    <location>
        <begin position="465"/>
        <end position="474"/>
    </location>
</feature>
<feature type="compositionally biased region" description="Low complexity" evidence="1">
    <location>
        <begin position="1"/>
        <end position="22"/>
    </location>
</feature>
<feature type="compositionally biased region" description="Polar residues" evidence="1">
    <location>
        <begin position="705"/>
        <end position="722"/>
    </location>
</feature>
<evidence type="ECO:0000256" key="1">
    <source>
        <dbReference type="SAM" id="MobiDB-lite"/>
    </source>
</evidence>
<feature type="compositionally biased region" description="Low complexity" evidence="1">
    <location>
        <begin position="873"/>
        <end position="883"/>
    </location>
</feature>
<sequence length="955" mass="103474">AATGPRAAPSATSPSEAAAARTVAPPSPLLPGSPPPPPPPAHSLAPHAQPPPLPPSAMPHTYSHPSQTWGNQSWHATQSWDYTDPKFHYNNEEDWAARARAWAAANSSTESVTMQPQCIPSGTPNNYHDQYQHCAGPPFMASQHLSLATPDHHFPDSATDLHRRVNNSQEPSLNSVPYSVTNFHTYDARDEGLATDTGVTVSPPPRTVSSSTSVDVQEVPSSYSSFSGNTDAMDQFEKLNVPLHLSSPGVPIPGRLSTLSVNPISRELSHLPYRDLPIEYSDTGVRSQSIEQIPFDRGQIQNTVPANTDQGRAIDQSVPPSSVHGWAQAIAPGPLFPHVTPAPPGSQFDSSSISSSLPGHPAQVFGRNQGPNFQPGVSSVSAPFGFDTGSSLHPTSAFPMDANEAFNLSERPKKAAVPNWLRDEIIKKKSTVASSSHDHPNGDSSHSTVAEVHDKIFRKDELADSKSLDSTRSTEDEDDDEDDVDAVRSAAINQEIKRVLTDVLLKVTDELFEEIATKVLNEDELEVDHSTVVVKRKDSLSPPPSVTPKTSAKVMVPAASTAGKSGPVGHSTLASSGGDILGLANYASDDDYEENQGSSAPFSGKSHDSSDQCGARGVTSEDTLRQEKPSVQVAVEEPRGAPLEVESANKNSSGCNGALTDKSRLEVAHTENAVKSLESGSALERKVLAREKLDRESESAHGHSDNGNSNIGQVTESISKSGSGDVPQDRKGPLDRNFSKGVESVSARRKGIGEDSDAGNLKKRVDRDQMLEKIDERASSKPRSKDLSSKHSADLSESESRRTVYHGNDVDDKKGSGRDKKDRMKEVDHWKRERIRDEKEGRSRQATKDSYSRQKSRQTSSPSARCRNGGDNSLESPSSGSGEETSETSKKRKLQSSRHSLSPSPTRSRRQVLRSSHSKRTQHRHSPYSHMDARRRRRSRSSSLTQRKRSGHNRS</sequence>
<feature type="compositionally biased region" description="Acidic residues" evidence="1">
    <location>
        <begin position="475"/>
        <end position="484"/>
    </location>
</feature>
<feature type="non-terminal residue" evidence="2">
    <location>
        <position position="1"/>
    </location>
</feature>
<feature type="compositionally biased region" description="Basic and acidic residues" evidence="1">
    <location>
        <begin position="763"/>
        <end position="852"/>
    </location>
</feature>
<evidence type="ECO:0000313" key="2">
    <source>
        <dbReference type="EMBL" id="JAT50031.1"/>
    </source>
</evidence>
<feature type="compositionally biased region" description="Basic and acidic residues" evidence="1">
    <location>
        <begin position="727"/>
        <end position="738"/>
    </location>
</feature>
<feature type="compositionally biased region" description="Pro residues" evidence="1">
    <location>
        <begin position="25"/>
        <end position="41"/>
    </location>
</feature>
<dbReference type="AlphaFoldDB" id="A0A1D1Y5W3"/>
<accession>A0A1D1Y5W3</accession>
<protein>
    <submittedName>
        <fullName evidence="2">Uncharacterized protein</fullName>
    </submittedName>
</protein>